<evidence type="ECO:0000313" key="1">
    <source>
        <dbReference type="EMBL" id="SFU24005.1"/>
    </source>
</evidence>
<dbReference type="RefSeq" id="WP_093642287.1">
    <property type="nucleotide sequence ID" value="NZ_FPBH01000024.1"/>
</dbReference>
<dbReference type="EMBL" id="FPBH01000024">
    <property type="protein sequence ID" value="SFU24005.1"/>
    <property type="molecule type" value="Genomic_DNA"/>
</dbReference>
<organism evidence="1 2">
    <name type="scientific">Paraburkholderia aspalathi</name>
    <dbReference type="NCBI Taxonomy" id="1324617"/>
    <lineage>
        <taxon>Bacteria</taxon>
        <taxon>Pseudomonadati</taxon>
        <taxon>Pseudomonadota</taxon>
        <taxon>Betaproteobacteria</taxon>
        <taxon>Burkholderiales</taxon>
        <taxon>Burkholderiaceae</taxon>
        <taxon>Paraburkholderia</taxon>
    </lineage>
</organism>
<evidence type="ECO:0000313" key="2">
    <source>
        <dbReference type="Proteomes" id="UP000198844"/>
    </source>
</evidence>
<proteinExistence type="predicted"/>
<gene>
    <name evidence="1" type="ORF">SAMN05192563_102475</name>
</gene>
<protein>
    <submittedName>
        <fullName evidence="1">Uncharacterized protein</fullName>
    </submittedName>
</protein>
<dbReference type="AlphaFoldDB" id="A0A1I7EJE8"/>
<sequence length="109" mass="12071">MCALPNDTQIQLPADDPAVQAVSARYGASDAGPYRLKVRAASRGLRVVAVWQVLGCEARHVTHIRIRLDHRHGFEEMTLWYAAASADVLAQTVTRLIALPWVLDACFYP</sequence>
<accession>A0A1I7EJE8</accession>
<reference evidence="1 2" key="1">
    <citation type="submission" date="2016-10" db="EMBL/GenBank/DDBJ databases">
        <authorList>
            <person name="de Groot N.N."/>
        </authorList>
    </citation>
    <scope>NUCLEOTIDE SEQUENCE [LARGE SCALE GENOMIC DNA]</scope>
    <source>
        <strain evidence="1 2">LMG 27731</strain>
    </source>
</reference>
<name>A0A1I7EJE8_9BURK</name>
<dbReference type="OrthoDB" id="9101729at2"/>
<dbReference type="Proteomes" id="UP000198844">
    <property type="component" value="Unassembled WGS sequence"/>
</dbReference>